<dbReference type="CDD" id="cd09141">
    <property type="entry name" value="PLDc_vPLD1_2_yPLD_like_2"/>
    <property type="match status" value="1"/>
</dbReference>
<keyword evidence="3 6" id="KW-0378">Hydrolase</keyword>
<dbReference type="Gene3D" id="3.30.870.10">
    <property type="entry name" value="Endonuclease Chain A"/>
    <property type="match status" value="2"/>
</dbReference>
<dbReference type="InterPro" id="IPR015679">
    <property type="entry name" value="PLipase_D_fam"/>
</dbReference>
<protein>
    <recommendedName>
        <fullName evidence="6">Phospholipase</fullName>
        <ecNumber evidence="6">3.1.4.4</ecNumber>
    </recommendedName>
</protein>
<feature type="domain" description="PLD phosphodiesterase" evidence="8">
    <location>
        <begin position="417"/>
        <end position="444"/>
    </location>
</feature>
<keyword evidence="7" id="KW-0175">Coiled coil</keyword>
<dbReference type="InterPro" id="IPR025202">
    <property type="entry name" value="PLD-like_dom"/>
</dbReference>
<dbReference type="SMART" id="SM00155">
    <property type="entry name" value="PLDc"/>
    <property type="match status" value="2"/>
</dbReference>
<comment type="catalytic activity">
    <reaction evidence="1 6">
        <text>a 1,2-diacyl-sn-glycero-3-phosphocholine + H2O = a 1,2-diacyl-sn-glycero-3-phosphate + choline + H(+)</text>
        <dbReference type="Rhea" id="RHEA:14445"/>
        <dbReference type="ChEBI" id="CHEBI:15354"/>
        <dbReference type="ChEBI" id="CHEBI:15377"/>
        <dbReference type="ChEBI" id="CHEBI:15378"/>
        <dbReference type="ChEBI" id="CHEBI:57643"/>
        <dbReference type="ChEBI" id="CHEBI:58608"/>
        <dbReference type="EC" id="3.1.4.4"/>
    </reaction>
</comment>
<feature type="domain" description="PLD phosphodiesterase" evidence="8">
    <location>
        <begin position="855"/>
        <end position="882"/>
    </location>
</feature>
<dbReference type="PANTHER" id="PTHR18896">
    <property type="entry name" value="PHOSPHOLIPASE D"/>
    <property type="match status" value="1"/>
</dbReference>
<dbReference type="Proteomes" id="UP000008983">
    <property type="component" value="Unassembled WGS sequence"/>
</dbReference>
<dbReference type="InterPro" id="IPR016555">
    <property type="entry name" value="PLipase_D_euk"/>
</dbReference>
<evidence type="ECO:0000256" key="6">
    <source>
        <dbReference type="PIRNR" id="PIRNR009376"/>
    </source>
</evidence>
<organism evidence="9 10">
    <name type="scientific">Ichthyophthirius multifiliis</name>
    <name type="common">White spot disease agent</name>
    <name type="synonym">Ich</name>
    <dbReference type="NCBI Taxonomy" id="5932"/>
    <lineage>
        <taxon>Eukaryota</taxon>
        <taxon>Sar</taxon>
        <taxon>Alveolata</taxon>
        <taxon>Ciliophora</taxon>
        <taxon>Intramacronucleata</taxon>
        <taxon>Oligohymenophorea</taxon>
        <taxon>Hymenostomatida</taxon>
        <taxon>Ophryoglenina</taxon>
        <taxon>Ichthyophthirius</taxon>
    </lineage>
</organism>
<dbReference type="PROSITE" id="PS50035">
    <property type="entry name" value="PLD"/>
    <property type="match status" value="2"/>
</dbReference>
<dbReference type="PIRSF" id="PIRSF009376">
    <property type="entry name" value="Phospholipase_D_euk"/>
    <property type="match status" value="1"/>
</dbReference>
<dbReference type="Pfam" id="PF13091">
    <property type="entry name" value="PLDc_2"/>
    <property type="match status" value="1"/>
</dbReference>
<evidence type="ECO:0000259" key="8">
    <source>
        <dbReference type="PROSITE" id="PS50035"/>
    </source>
</evidence>
<keyword evidence="5" id="KW-0443">Lipid metabolism</keyword>
<evidence type="ECO:0000256" key="7">
    <source>
        <dbReference type="SAM" id="Coils"/>
    </source>
</evidence>
<dbReference type="GO" id="GO:0006654">
    <property type="term" value="P:phosphatidic acid biosynthetic process"/>
    <property type="evidence" value="ECO:0007669"/>
    <property type="project" value="InterPro"/>
</dbReference>
<dbReference type="GO" id="GO:0035556">
    <property type="term" value="P:intracellular signal transduction"/>
    <property type="evidence" value="ECO:0007669"/>
    <property type="project" value="InterPro"/>
</dbReference>
<sequence>MLDYCSYEQFITQIQLIGQPEDYFKKQELSQLKQNIFFIEVIDDQGQIYQQFIYKKQKYKKNYNFIIQNIKKAQKKILRLFIIRQISKLIFFVKKKIVIIIKKKVQKQINELEIYDLQLPTFPKQENEAPAENLLIFFNQYFNQYIFKNKKLTESYPVRLFLEISRINHYGHQKYKEQFMKKKAGGRSNENRCVRCGVFWGKWNKRYFCITSDGISISKDVIQEKCQIREVIMFDYDFSVEYGKFSTGYNRGISINSSNRRLLLEACDLFSFFDFLFALKQAMQQSPYLGIHRFASYSPEREKNDCVTYVDGEDYFKELYKCLKKAEREIFITDWWLSPQFYLVRPVGENENNQTRIDLILSQKSRQGIKIYIIVYREPKIALTINSQFTKYNLINSSSAQKNNIKILRHPSTLYPFMWSHHEKMVIIDQKIGFMGGLDICYGRMDNSNHFLYDYHEINGKNSFWPGIDYCNSRMKDFQDVKIYNKPEIDKSKDHRMPWHDVAIKVKGKVVTDMTRHFIQYWNFAQQDLESQKGKEQYQILRIRQQSMNMTEQKNTNKFFDKVKNKWEKFKHNILNRNDKEVKKQIQFQQKQAQKAKQNINNNKNIKNKKIGSHSECISYQNSQLDEQYIKILEEAVENKDDDIKNGFYQQKSSQQEQNILNTQTLKLKKNVSSQSSSSSSEEDQNEILLNNLHSRKVSKGTNNCQMLRSSSIWSCGIKDTECSIHMAYIHLIGQAQHFIYIENQFFISNLAGEPVTNNIALALVARIKQAFLRNEKFRVFVVLPLLPGFQGEIDGSNSGVLKIQLHWEYLTICRGGNSIYETLQREGISDPEKYISFYGLRTHAKKEGCIPVTEIVYVHSKLMIVDDKNLIIGSANINDRSMKGSRDSEIAMFVQDQDLIESKMNGKQYMASKVAFNLRIKLFQEHFGLSFQQLIDPLSEDMFNNICQNCKRNTEIYREVFRCYPDDNIKTSNDFQDFQKTRNLDKYDQLKNQIVGFAVEFPKQFLQDENLELRISQREYFCPSINFT</sequence>
<dbReference type="SUPFAM" id="SSF50729">
    <property type="entry name" value="PH domain-like"/>
    <property type="match status" value="1"/>
</dbReference>
<dbReference type="SUPFAM" id="SSF56024">
    <property type="entry name" value="Phospholipase D/nuclease"/>
    <property type="match status" value="2"/>
</dbReference>
<keyword evidence="2" id="KW-0677">Repeat</keyword>
<dbReference type="EMBL" id="GL984212">
    <property type="protein sequence ID" value="EGR28742.1"/>
    <property type="molecule type" value="Genomic_DNA"/>
</dbReference>
<evidence type="ECO:0000313" key="9">
    <source>
        <dbReference type="EMBL" id="EGR28742.1"/>
    </source>
</evidence>
<proteinExistence type="inferred from homology"/>
<dbReference type="STRING" id="857967.G0R1A9"/>
<dbReference type="PANTHER" id="PTHR18896:SF76">
    <property type="entry name" value="PHOSPHOLIPASE"/>
    <property type="match status" value="1"/>
</dbReference>
<dbReference type="GeneID" id="14904843"/>
<name>G0R1A9_ICHMU</name>
<dbReference type="eggNOG" id="KOG1329">
    <property type="taxonomic scope" value="Eukaryota"/>
</dbReference>
<dbReference type="Pfam" id="PF00614">
    <property type="entry name" value="PLDc"/>
    <property type="match status" value="1"/>
</dbReference>
<evidence type="ECO:0000313" key="10">
    <source>
        <dbReference type="Proteomes" id="UP000008983"/>
    </source>
</evidence>
<dbReference type="OrthoDB" id="419078at2759"/>
<dbReference type="InterPro" id="IPR001736">
    <property type="entry name" value="PLipase_D/transphosphatidylase"/>
</dbReference>
<dbReference type="InParanoid" id="G0R1A9"/>
<dbReference type="FunFam" id="3.30.870.10:FF:000011">
    <property type="entry name" value="Phospholipase"/>
    <property type="match status" value="1"/>
</dbReference>
<dbReference type="RefSeq" id="XP_004029978.1">
    <property type="nucleotide sequence ID" value="XM_004029930.1"/>
</dbReference>
<evidence type="ECO:0000256" key="3">
    <source>
        <dbReference type="ARBA" id="ARBA00022801"/>
    </source>
</evidence>
<accession>G0R1A9</accession>
<evidence type="ECO:0000256" key="5">
    <source>
        <dbReference type="ARBA" id="ARBA00023098"/>
    </source>
</evidence>
<evidence type="ECO:0000256" key="2">
    <source>
        <dbReference type="ARBA" id="ARBA00022737"/>
    </source>
</evidence>
<dbReference type="EC" id="3.1.4.4" evidence="6"/>
<reference evidence="9 10" key="1">
    <citation type="submission" date="2011-07" db="EMBL/GenBank/DDBJ databases">
        <authorList>
            <person name="Coyne R."/>
            <person name="Brami D."/>
            <person name="Johnson J."/>
            <person name="Hostetler J."/>
            <person name="Hannick L."/>
            <person name="Clark T."/>
            <person name="Cassidy-Hanley D."/>
            <person name="Inman J."/>
        </authorList>
    </citation>
    <scope>NUCLEOTIDE SEQUENCE [LARGE SCALE GENOMIC DNA]</scope>
    <source>
        <strain evidence="9 10">G5</strain>
    </source>
</reference>
<gene>
    <name evidence="9" type="ORF">IMG5_169390</name>
</gene>
<dbReference type="GO" id="GO:0009395">
    <property type="term" value="P:phospholipid catabolic process"/>
    <property type="evidence" value="ECO:0007669"/>
    <property type="project" value="TreeGrafter"/>
</dbReference>
<dbReference type="AlphaFoldDB" id="G0R1A9"/>
<keyword evidence="10" id="KW-1185">Reference proteome</keyword>
<evidence type="ECO:0000256" key="1">
    <source>
        <dbReference type="ARBA" id="ARBA00000798"/>
    </source>
</evidence>
<dbReference type="GO" id="GO:0004630">
    <property type="term" value="F:phospholipase D activity"/>
    <property type="evidence" value="ECO:0007669"/>
    <property type="project" value="UniProtKB-UniRule"/>
</dbReference>
<comment type="similarity">
    <text evidence="6">Belongs to the phospholipase D family.</text>
</comment>
<dbReference type="GO" id="GO:0005886">
    <property type="term" value="C:plasma membrane"/>
    <property type="evidence" value="ECO:0007669"/>
    <property type="project" value="TreeGrafter"/>
</dbReference>
<evidence type="ECO:0000256" key="4">
    <source>
        <dbReference type="ARBA" id="ARBA00022963"/>
    </source>
</evidence>
<dbReference type="OMA" id="EWRLDQI"/>
<feature type="coiled-coil region" evidence="7">
    <location>
        <begin position="579"/>
        <end position="606"/>
    </location>
</feature>
<keyword evidence="4 6" id="KW-0442">Lipid degradation</keyword>